<keyword evidence="7 11" id="KW-0067">ATP-binding</keyword>
<feature type="domain" description="Alanyl-transfer RNA synthetases family profile" evidence="13">
    <location>
        <begin position="1"/>
        <end position="710"/>
    </location>
</feature>
<dbReference type="InterPro" id="IPR023033">
    <property type="entry name" value="Ala_tRNA_ligase_euk/bac"/>
</dbReference>
<dbReference type="Pfam" id="PF02272">
    <property type="entry name" value="DHHA1"/>
    <property type="match status" value="1"/>
</dbReference>
<dbReference type="InterPro" id="IPR018163">
    <property type="entry name" value="Thr/Ala-tRNA-synth_IIc_edit"/>
</dbReference>
<sequence length="875" mass="94679">MKSADIRKKFLEFFASKGHQVVSSSPLVPGNDPTLMFTVAGMVQFKDCFLGFEKRSYTRAVTSQRCLRAGGKHNDLENVGYTARHHTFFEMLGNFSFGDYFKRDAISFAWEFLTGDAWLKLPKERLLVTVYASDDEAFDIWNKEVGVPADRIIRIGDNKGAPYASDNFWTMGDTGPCGPCTEIFYDHGPDVAGGPPGSPEEDGDRFIEIWNNVFMQFNRDESGVLHPLPKPSVDTGMGLERLSAVLQHVHSNFEIDLFVNLLKAAARETGLEYTQDQPSLKVIADHIRACSFLITDGVMPSNEGRGYVLRRIIRRAVRHGYKLGQKQSFFHKLVPDLVKEMGEAYPELKEAESRVVAALKAEEEQFAKTLENGMQVLEDALSANSTKLSGEVIFKLYDTFGFPVDMTADIGRERGVEVDLDGFEREMEAQRERARAASSFKTSANVEYAGAATAFEGYVEASVDAKVLALYKDGQAVDQLVAGDAGIVVLDNTAFYAEGGGQVGDTGEISATGGVDALFDVKDTQKIQASVFGHHGVLSRGQLSVGDSVQATIDLHRRQATARNHSATHLLHEALREVLGTHVSQKGSLVNHERTRFDFAHGQPVTAAEIAKIESIVNHVVMANYDVTASLMSFDDALKTGAMALFGEKYGDVVRVLQMGDFSTELCGGTHVHRTGDIGFFKVVSEGGVAAGVRRIEAVTGEAAVAWVQQQDMLIKEAAGLLKAPVAELTSRITQTQDNLRSLEKEIAQLKAKLASSQSGELIEKAVEVNGVKLLVAELAGADVSTLRQTMDTLKDKLGSGVVVLGTHADGKVSLIAGVTADLTGKVKAGEVVNHVAQQVGGKGGGRPDMAQAGGTQPENLAAALASVQDWLAAK</sequence>
<feature type="binding site" evidence="11">
    <location>
        <position position="565"/>
    </location>
    <ligand>
        <name>Zn(2+)</name>
        <dbReference type="ChEBI" id="CHEBI:29105"/>
    </ligand>
</feature>
<evidence type="ECO:0000256" key="11">
    <source>
        <dbReference type="HAMAP-Rule" id="MF_00036"/>
    </source>
</evidence>
<evidence type="ECO:0000313" key="14">
    <source>
        <dbReference type="EMBL" id="MCB6184166.1"/>
    </source>
</evidence>
<keyword evidence="15" id="KW-1185">Reference proteome</keyword>
<dbReference type="InterPro" id="IPR018162">
    <property type="entry name" value="Ala-tRNA-ligase_IIc_anticod-bd"/>
</dbReference>
<comment type="catalytic activity">
    <reaction evidence="11">
        <text>tRNA(Ala) + L-alanine + ATP = L-alanyl-tRNA(Ala) + AMP + diphosphate</text>
        <dbReference type="Rhea" id="RHEA:12540"/>
        <dbReference type="Rhea" id="RHEA-COMP:9657"/>
        <dbReference type="Rhea" id="RHEA-COMP:9923"/>
        <dbReference type="ChEBI" id="CHEBI:30616"/>
        <dbReference type="ChEBI" id="CHEBI:33019"/>
        <dbReference type="ChEBI" id="CHEBI:57972"/>
        <dbReference type="ChEBI" id="CHEBI:78442"/>
        <dbReference type="ChEBI" id="CHEBI:78497"/>
        <dbReference type="ChEBI" id="CHEBI:456215"/>
        <dbReference type="EC" id="6.1.1.7"/>
    </reaction>
</comment>
<dbReference type="HAMAP" id="MF_00036_B">
    <property type="entry name" value="Ala_tRNA_synth_B"/>
    <property type="match status" value="1"/>
</dbReference>
<evidence type="ECO:0000256" key="4">
    <source>
        <dbReference type="ARBA" id="ARBA00022723"/>
    </source>
</evidence>
<comment type="domain">
    <text evidence="11">Consists of three domains; the N-terminal catalytic domain, the editing domain and the C-terminal C-Ala domain. The editing domain removes incorrectly charged amino acids, while the C-Ala domain, along with tRNA(Ala), serves as a bridge to cooperatively bring together the editing and aminoacylation centers thus stimulating deacylation of misacylated tRNAs.</text>
</comment>
<comment type="caution">
    <text evidence="14">The sequence shown here is derived from an EMBL/GenBank/DDBJ whole genome shotgun (WGS) entry which is preliminary data.</text>
</comment>
<dbReference type="GO" id="GO:0004813">
    <property type="term" value="F:alanine-tRNA ligase activity"/>
    <property type="evidence" value="ECO:0007669"/>
    <property type="project" value="UniProtKB-EC"/>
</dbReference>
<keyword evidence="6 11" id="KW-0862">Zinc</keyword>
<comment type="subcellular location">
    <subcellularLocation>
        <location evidence="11">Cytoplasm</location>
    </subcellularLocation>
</comment>
<keyword evidence="9 11" id="KW-0648">Protein biosynthesis</keyword>
<evidence type="ECO:0000256" key="10">
    <source>
        <dbReference type="ARBA" id="ARBA00023146"/>
    </source>
</evidence>
<evidence type="ECO:0000256" key="3">
    <source>
        <dbReference type="ARBA" id="ARBA00022598"/>
    </source>
</evidence>
<evidence type="ECO:0000256" key="12">
    <source>
        <dbReference type="SAM" id="Coils"/>
    </source>
</evidence>
<evidence type="ECO:0000256" key="6">
    <source>
        <dbReference type="ARBA" id="ARBA00022833"/>
    </source>
</evidence>
<dbReference type="Gene3D" id="3.10.310.40">
    <property type="match status" value="1"/>
</dbReference>
<comment type="similarity">
    <text evidence="1 11">Belongs to the class-II aminoacyl-tRNA synthetase family.</text>
</comment>
<proteinExistence type="inferred from homology"/>
<dbReference type="SUPFAM" id="SSF101353">
    <property type="entry name" value="Putative anticodon-binding domain of alanyl-tRNA synthetase (AlaRS)"/>
    <property type="match status" value="1"/>
</dbReference>
<gene>
    <name evidence="11 14" type="primary">alaS</name>
    <name evidence="14" type="ORF">LIN78_11470</name>
</gene>
<dbReference type="InterPro" id="IPR012947">
    <property type="entry name" value="tRNA_SAD"/>
</dbReference>
<dbReference type="Gene3D" id="3.30.54.20">
    <property type="match status" value="1"/>
</dbReference>
<dbReference type="PANTHER" id="PTHR11777">
    <property type="entry name" value="ALANYL-TRNA SYNTHETASE"/>
    <property type="match status" value="1"/>
</dbReference>
<dbReference type="InterPro" id="IPR018164">
    <property type="entry name" value="Ala-tRNA-synth_IIc_N"/>
</dbReference>
<evidence type="ECO:0000259" key="13">
    <source>
        <dbReference type="PROSITE" id="PS50860"/>
    </source>
</evidence>
<dbReference type="CDD" id="cd00673">
    <property type="entry name" value="AlaRS_core"/>
    <property type="match status" value="1"/>
</dbReference>
<dbReference type="Gene3D" id="3.30.930.10">
    <property type="entry name" value="Bira Bifunctional Protein, Domain 2"/>
    <property type="match status" value="1"/>
</dbReference>
<keyword evidence="3 11" id="KW-0436">Ligase</keyword>
<dbReference type="PRINTS" id="PR00980">
    <property type="entry name" value="TRNASYNTHALA"/>
</dbReference>
<dbReference type="SUPFAM" id="SSF50447">
    <property type="entry name" value="Translation proteins"/>
    <property type="match status" value="1"/>
</dbReference>
<dbReference type="EMBL" id="JAJBZT010000006">
    <property type="protein sequence ID" value="MCB6184166.1"/>
    <property type="molecule type" value="Genomic_DNA"/>
</dbReference>
<dbReference type="RefSeq" id="WP_227180979.1">
    <property type="nucleotide sequence ID" value="NZ_JAJBZT010000006.1"/>
</dbReference>
<dbReference type="SMART" id="SM00863">
    <property type="entry name" value="tRNA_SAD"/>
    <property type="match status" value="1"/>
</dbReference>
<evidence type="ECO:0000256" key="1">
    <source>
        <dbReference type="ARBA" id="ARBA00008226"/>
    </source>
</evidence>
<dbReference type="EC" id="6.1.1.7" evidence="11"/>
<keyword evidence="4 11" id="KW-0479">Metal-binding</keyword>
<dbReference type="PROSITE" id="PS50860">
    <property type="entry name" value="AA_TRNA_LIGASE_II_ALA"/>
    <property type="match status" value="1"/>
</dbReference>
<feature type="binding site" evidence="11">
    <location>
        <position position="667"/>
    </location>
    <ligand>
        <name>Zn(2+)</name>
        <dbReference type="ChEBI" id="CHEBI:29105"/>
    </ligand>
</feature>
<dbReference type="InterPro" id="IPR050058">
    <property type="entry name" value="Ala-tRNA_ligase"/>
</dbReference>
<dbReference type="SUPFAM" id="SSF55681">
    <property type="entry name" value="Class II aaRS and biotin synthetases"/>
    <property type="match status" value="1"/>
</dbReference>
<dbReference type="Gene3D" id="3.30.980.10">
    <property type="entry name" value="Threonyl-trna Synthetase, Chain A, domain 2"/>
    <property type="match status" value="1"/>
</dbReference>
<dbReference type="Pfam" id="PF07973">
    <property type="entry name" value="tRNA_SAD"/>
    <property type="match status" value="1"/>
</dbReference>
<name>A0ABS8D864_9NEIS</name>
<feature type="coiled-coil region" evidence="12">
    <location>
        <begin position="726"/>
        <end position="760"/>
    </location>
</feature>
<dbReference type="InterPro" id="IPR009000">
    <property type="entry name" value="Transl_B-barrel_sf"/>
</dbReference>
<evidence type="ECO:0000256" key="5">
    <source>
        <dbReference type="ARBA" id="ARBA00022741"/>
    </source>
</evidence>
<organism evidence="14 15">
    <name type="scientific">Leeia speluncae</name>
    <dbReference type="NCBI Taxonomy" id="2884804"/>
    <lineage>
        <taxon>Bacteria</taxon>
        <taxon>Pseudomonadati</taxon>
        <taxon>Pseudomonadota</taxon>
        <taxon>Betaproteobacteria</taxon>
        <taxon>Neisseriales</taxon>
        <taxon>Leeiaceae</taxon>
        <taxon>Leeia</taxon>
    </lineage>
</organism>
<evidence type="ECO:0000313" key="15">
    <source>
        <dbReference type="Proteomes" id="UP001165395"/>
    </source>
</evidence>
<keyword evidence="12" id="KW-0175">Coiled coil</keyword>
<dbReference type="InterPro" id="IPR045864">
    <property type="entry name" value="aa-tRNA-synth_II/BPL/LPL"/>
</dbReference>
<dbReference type="Pfam" id="PF01411">
    <property type="entry name" value="tRNA-synt_2c"/>
    <property type="match status" value="1"/>
</dbReference>
<keyword evidence="11" id="KW-0963">Cytoplasm</keyword>
<evidence type="ECO:0000256" key="2">
    <source>
        <dbReference type="ARBA" id="ARBA00022555"/>
    </source>
</evidence>
<protein>
    <recommendedName>
        <fullName evidence="11">Alanine--tRNA ligase</fullName>
        <ecNumber evidence="11">6.1.1.7</ecNumber>
    </recommendedName>
    <alternativeName>
        <fullName evidence="11">Alanyl-tRNA synthetase</fullName>
        <shortName evidence="11">AlaRS</shortName>
    </alternativeName>
</protein>
<keyword evidence="2 11" id="KW-0820">tRNA-binding</keyword>
<dbReference type="SUPFAM" id="SSF55186">
    <property type="entry name" value="ThrRS/AlaRS common domain"/>
    <property type="match status" value="1"/>
</dbReference>
<keyword evidence="5 11" id="KW-0547">Nucleotide-binding</keyword>
<evidence type="ECO:0000256" key="9">
    <source>
        <dbReference type="ARBA" id="ARBA00022917"/>
    </source>
</evidence>
<evidence type="ECO:0000256" key="7">
    <source>
        <dbReference type="ARBA" id="ARBA00022840"/>
    </source>
</evidence>
<evidence type="ECO:0000256" key="8">
    <source>
        <dbReference type="ARBA" id="ARBA00022884"/>
    </source>
</evidence>
<reference evidence="14" key="1">
    <citation type="submission" date="2021-10" db="EMBL/GenBank/DDBJ databases">
        <title>The complete genome sequence of Leeia sp. TBRC 13508.</title>
        <authorList>
            <person name="Charoenyingcharoen P."/>
            <person name="Yukphan P."/>
        </authorList>
    </citation>
    <scope>NUCLEOTIDE SEQUENCE</scope>
    <source>
        <strain evidence="14">TBRC 13508</strain>
    </source>
</reference>
<dbReference type="NCBIfam" id="TIGR00344">
    <property type="entry name" value="alaS"/>
    <property type="match status" value="1"/>
</dbReference>
<keyword evidence="8 11" id="KW-0694">RNA-binding</keyword>
<dbReference type="InterPro" id="IPR018165">
    <property type="entry name" value="Ala-tRNA-synth_IIc_core"/>
</dbReference>
<comment type="function">
    <text evidence="11">Catalyzes the attachment of alanine to tRNA(Ala) in a two-step reaction: alanine is first activated by ATP to form Ala-AMP and then transferred to the acceptor end of tRNA(Ala). Also edits incorrectly charged Ser-tRNA(Ala) and Gly-tRNA(Ala) via its editing domain.</text>
</comment>
<dbReference type="Proteomes" id="UP001165395">
    <property type="component" value="Unassembled WGS sequence"/>
</dbReference>
<keyword evidence="10 11" id="KW-0030">Aminoacyl-tRNA synthetase</keyword>
<comment type="cofactor">
    <cofactor evidence="11">
        <name>Zn(2+)</name>
        <dbReference type="ChEBI" id="CHEBI:29105"/>
    </cofactor>
    <text evidence="11">Binds 1 zinc ion per subunit.</text>
</comment>
<dbReference type="Gene3D" id="6.10.250.550">
    <property type="match status" value="1"/>
</dbReference>
<dbReference type="InterPro" id="IPR003156">
    <property type="entry name" value="DHHA1_dom"/>
</dbReference>
<feature type="binding site" evidence="11">
    <location>
        <position position="671"/>
    </location>
    <ligand>
        <name>Zn(2+)</name>
        <dbReference type="ChEBI" id="CHEBI:29105"/>
    </ligand>
</feature>
<dbReference type="Gene3D" id="2.40.30.130">
    <property type="match status" value="1"/>
</dbReference>
<accession>A0ABS8D864</accession>
<feature type="binding site" evidence="11">
    <location>
        <position position="569"/>
    </location>
    <ligand>
        <name>Zn(2+)</name>
        <dbReference type="ChEBI" id="CHEBI:29105"/>
    </ligand>
</feature>
<dbReference type="InterPro" id="IPR002318">
    <property type="entry name" value="Ala-tRNA-lgiase_IIc"/>
</dbReference>
<dbReference type="PANTHER" id="PTHR11777:SF9">
    <property type="entry name" value="ALANINE--TRNA LIGASE, CYTOPLASMIC"/>
    <property type="match status" value="1"/>
</dbReference>